<proteinExistence type="predicted"/>
<organism evidence="1 2">
    <name type="scientific">Kingella denitrificans ATCC 33394</name>
    <dbReference type="NCBI Taxonomy" id="888741"/>
    <lineage>
        <taxon>Bacteria</taxon>
        <taxon>Pseudomonadati</taxon>
        <taxon>Pseudomonadota</taxon>
        <taxon>Betaproteobacteria</taxon>
        <taxon>Neisseriales</taxon>
        <taxon>Neisseriaceae</taxon>
        <taxon>Kingella</taxon>
    </lineage>
</organism>
<name>F0EZX5_9NEIS</name>
<keyword evidence="2" id="KW-1185">Reference proteome</keyword>
<reference evidence="1 2" key="1">
    <citation type="submission" date="2011-01" db="EMBL/GenBank/DDBJ databases">
        <authorList>
            <person name="Muzny D."/>
            <person name="Qin X."/>
            <person name="Deng J."/>
            <person name="Jiang H."/>
            <person name="Liu Y."/>
            <person name="Qu J."/>
            <person name="Song X.-Z."/>
            <person name="Zhang L."/>
            <person name="Thornton R."/>
            <person name="Coyle M."/>
            <person name="Francisco L."/>
            <person name="Jackson L."/>
            <person name="Javaid M."/>
            <person name="Korchina V."/>
            <person name="Kovar C."/>
            <person name="Mata R."/>
            <person name="Mathew T."/>
            <person name="Ngo R."/>
            <person name="Nguyen L."/>
            <person name="Nguyen N."/>
            <person name="Okwuonu G."/>
            <person name="Ongeri F."/>
            <person name="Pham C."/>
            <person name="Simmons D."/>
            <person name="Wilczek-Boney K."/>
            <person name="Hale W."/>
            <person name="Jakkamsetti A."/>
            <person name="Pham P."/>
            <person name="Ruth R."/>
            <person name="San Lucas F."/>
            <person name="Warren J."/>
            <person name="Zhang J."/>
            <person name="Zhao Z."/>
            <person name="Zhou C."/>
            <person name="Zhu D."/>
            <person name="Lee S."/>
            <person name="Bess C."/>
            <person name="Blankenburg K."/>
            <person name="Forbes L."/>
            <person name="Fu Q."/>
            <person name="Gubbala S."/>
            <person name="Hirani K."/>
            <person name="Jayaseelan J.C."/>
            <person name="Lara F."/>
            <person name="Munidasa M."/>
            <person name="Palculict T."/>
            <person name="Patil S."/>
            <person name="Pu L.-L."/>
            <person name="Saada N."/>
            <person name="Tang L."/>
            <person name="Weissenberger G."/>
            <person name="Zhu Y."/>
            <person name="Hemphill L."/>
            <person name="Shang Y."/>
            <person name="Youmans B."/>
            <person name="Ayvaz T."/>
            <person name="Ross M."/>
            <person name="Santibanez J."/>
            <person name="Aqrawi P."/>
            <person name="Gross S."/>
            <person name="Joshi V."/>
            <person name="Fowler G."/>
            <person name="Nazareth L."/>
            <person name="Reid J."/>
            <person name="Worley K."/>
            <person name="Petrosino J."/>
            <person name="Highlander S."/>
            <person name="Gibbs R."/>
        </authorList>
    </citation>
    <scope>NUCLEOTIDE SEQUENCE [LARGE SCALE GENOMIC DNA]</scope>
    <source>
        <strain evidence="1 2">ATCC 33394</strain>
    </source>
</reference>
<accession>F0EZX5</accession>
<dbReference type="Proteomes" id="UP000004088">
    <property type="component" value="Unassembled WGS sequence"/>
</dbReference>
<dbReference type="HOGENOM" id="CLU_1719904_0_0_4"/>
<protein>
    <submittedName>
        <fullName evidence="1">Uncharacterized protein</fullName>
    </submittedName>
</protein>
<evidence type="ECO:0000313" key="1">
    <source>
        <dbReference type="EMBL" id="EGC17154.1"/>
    </source>
</evidence>
<gene>
    <name evidence="1" type="ORF">HMPREF9098_1409</name>
</gene>
<dbReference type="EMBL" id="AEWV01000022">
    <property type="protein sequence ID" value="EGC17154.1"/>
    <property type="molecule type" value="Genomic_DNA"/>
</dbReference>
<evidence type="ECO:0000313" key="2">
    <source>
        <dbReference type="Proteomes" id="UP000004088"/>
    </source>
</evidence>
<dbReference type="AlphaFoldDB" id="F0EZX5"/>
<comment type="caution">
    <text evidence="1">The sequence shown here is derived from an EMBL/GenBank/DDBJ whole genome shotgun (WGS) entry which is preliminary data.</text>
</comment>
<sequence>MHRQVDGVPVAREFGAVAVGRAQVFALRPPARFGRFEAEQRFVCAVAQAAEGQRGVAELPAFAIEGAFAAAQQRFGKINAAALFENAHAAFAFGVQAAFFVHGKPHGADAAQNGVYSGKFGACGVGRHGAAGAGQVSGVDENQNGAGRADAA</sequence>